<dbReference type="AlphaFoldDB" id="A0A816M4H0"/>
<name>A0A816M4H0_9BILA</name>
<keyword evidence="1" id="KW-0472">Membrane</keyword>
<dbReference type="Proteomes" id="UP000663824">
    <property type="component" value="Unassembled WGS sequence"/>
</dbReference>
<comment type="caution">
    <text evidence="2">The sequence shown here is derived from an EMBL/GenBank/DDBJ whole genome shotgun (WGS) entry which is preliminary data.</text>
</comment>
<proteinExistence type="predicted"/>
<evidence type="ECO:0000313" key="3">
    <source>
        <dbReference type="Proteomes" id="UP000663824"/>
    </source>
</evidence>
<evidence type="ECO:0000313" key="2">
    <source>
        <dbReference type="EMBL" id="CAF1966830.1"/>
    </source>
</evidence>
<reference evidence="2" key="1">
    <citation type="submission" date="2021-02" db="EMBL/GenBank/DDBJ databases">
        <authorList>
            <person name="Nowell W R."/>
        </authorList>
    </citation>
    <scope>NUCLEOTIDE SEQUENCE</scope>
</reference>
<keyword evidence="1" id="KW-0812">Transmembrane</keyword>
<evidence type="ECO:0000256" key="1">
    <source>
        <dbReference type="SAM" id="Phobius"/>
    </source>
</evidence>
<gene>
    <name evidence="2" type="ORF">MBJ925_LOCUS6624</name>
</gene>
<accession>A0A816M4H0</accession>
<sequence length="99" mass="11419">MDYFIDAFSQLFIEADNAIVVQTAIYGSICTAIVILCIASLLMMIVFIIQFERSRNIVLRLLPPLQPAAQPQSISRRFDRPWILSVQKLCNMDERKKKE</sequence>
<protein>
    <submittedName>
        <fullName evidence="2">Uncharacterized protein</fullName>
    </submittedName>
</protein>
<feature type="transmembrane region" description="Helical" evidence="1">
    <location>
        <begin position="24"/>
        <end position="49"/>
    </location>
</feature>
<keyword evidence="1" id="KW-1133">Transmembrane helix</keyword>
<organism evidence="2 3">
    <name type="scientific">Rotaria magnacalcarata</name>
    <dbReference type="NCBI Taxonomy" id="392030"/>
    <lineage>
        <taxon>Eukaryota</taxon>
        <taxon>Metazoa</taxon>
        <taxon>Spiralia</taxon>
        <taxon>Gnathifera</taxon>
        <taxon>Rotifera</taxon>
        <taxon>Eurotatoria</taxon>
        <taxon>Bdelloidea</taxon>
        <taxon>Philodinida</taxon>
        <taxon>Philodinidae</taxon>
        <taxon>Rotaria</taxon>
    </lineage>
</organism>
<dbReference type="EMBL" id="CAJNRE010002119">
    <property type="protein sequence ID" value="CAF1966830.1"/>
    <property type="molecule type" value="Genomic_DNA"/>
</dbReference>